<feature type="non-terminal residue" evidence="1">
    <location>
        <position position="77"/>
    </location>
</feature>
<accession>A0AAW8ARA3</accession>
<dbReference type="GO" id="GO:0016020">
    <property type="term" value="C:membrane"/>
    <property type="evidence" value="ECO:0007669"/>
    <property type="project" value="GOC"/>
</dbReference>
<name>A0AAW8ARA3_KLEPN</name>
<organism evidence="1 2">
    <name type="scientific">Klebsiella pneumoniae</name>
    <dbReference type="NCBI Taxonomy" id="573"/>
    <lineage>
        <taxon>Bacteria</taxon>
        <taxon>Pseudomonadati</taxon>
        <taxon>Pseudomonadota</taxon>
        <taxon>Gammaproteobacteria</taxon>
        <taxon>Enterobacterales</taxon>
        <taxon>Enterobacteriaceae</taxon>
        <taxon>Klebsiella/Raoultella group</taxon>
        <taxon>Klebsiella</taxon>
        <taxon>Klebsiella pneumoniae complex</taxon>
    </lineage>
</organism>
<sequence>ADELPLENDRGAAPAQRGLPEAGEVLAVLPRSRASEIRFLGETFLAAAERLCAARPELSVVIPAATPERRGELEALL</sequence>
<feature type="non-terminal residue" evidence="1">
    <location>
        <position position="1"/>
    </location>
</feature>
<dbReference type="AlphaFoldDB" id="A0AAW8ARA3"/>
<dbReference type="GO" id="GO:0008915">
    <property type="term" value="F:lipid-A-disaccharide synthase activity"/>
    <property type="evidence" value="ECO:0007669"/>
    <property type="project" value="InterPro"/>
</dbReference>
<dbReference type="InterPro" id="IPR003835">
    <property type="entry name" value="Glyco_trans_19"/>
</dbReference>
<dbReference type="Pfam" id="PF02684">
    <property type="entry name" value="LpxB"/>
    <property type="match status" value="1"/>
</dbReference>
<reference evidence="1" key="1">
    <citation type="submission" date="2023-07" db="EMBL/GenBank/DDBJ databases">
        <authorList>
            <person name="Peng Z."/>
        </authorList>
    </citation>
    <scope>NUCLEOTIDE SEQUENCE</scope>
    <source>
        <strain evidence="1">KP219</strain>
    </source>
</reference>
<evidence type="ECO:0000313" key="2">
    <source>
        <dbReference type="Proteomes" id="UP001244490"/>
    </source>
</evidence>
<dbReference type="GO" id="GO:0009245">
    <property type="term" value="P:lipid A biosynthetic process"/>
    <property type="evidence" value="ECO:0007669"/>
    <property type="project" value="InterPro"/>
</dbReference>
<gene>
    <name evidence="1" type="ORF">Q6294_34485</name>
</gene>
<protein>
    <submittedName>
        <fullName evidence="1">Lipid-A-disaccharide synthase</fullName>
    </submittedName>
</protein>
<dbReference type="Proteomes" id="UP001244490">
    <property type="component" value="Unassembled WGS sequence"/>
</dbReference>
<dbReference type="EMBL" id="JAUUIA010001594">
    <property type="protein sequence ID" value="MDP0972041.1"/>
    <property type="molecule type" value="Genomic_DNA"/>
</dbReference>
<comment type="caution">
    <text evidence="1">The sequence shown here is derived from an EMBL/GenBank/DDBJ whole genome shotgun (WGS) entry which is preliminary data.</text>
</comment>
<evidence type="ECO:0000313" key="1">
    <source>
        <dbReference type="EMBL" id="MDP0972041.1"/>
    </source>
</evidence>
<proteinExistence type="predicted"/>